<evidence type="ECO:0000256" key="5">
    <source>
        <dbReference type="ARBA" id="ARBA00022782"/>
    </source>
</evidence>
<comment type="similarity">
    <text evidence="3">Belongs to the maelstrom family.</text>
</comment>
<evidence type="ECO:0000256" key="8">
    <source>
        <dbReference type="ARBA" id="ARBA00023242"/>
    </source>
</evidence>
<comment type="caution">
    <text evidence="11">The sequence shown here is derived from an EMBL/GenBank/DDBJ whole genome shotgun (WGS) entry which is preliminary data.</text>
</comment>
<dbReference type="PANTHER" id="PTHR21358:SF4">
    <property type="entry name" value="PROTEIN MAELSTROM HOMOLOG"/>
    <property type="match status" value="1"/>
</dbReference>
<keyword evidence="7" id="KW-0943">RNA-mediated gene silencing</keyword>
<dbReference type="GO" id="GO:0030154">
    <property type="term" value="P:cell differentiation"/>
    <property type="evidence" value="ECO:0007669"/>
    <property type="project" value="UniProtKB-KW"/>
</dbReference>
<evidence type="ECO:0000313" key="12">
    <source>
        <dbReference type="Proteomes" id="UP001627154"/>
    </source>
</evidence>
<dbReference type="GO" id="GO:0003677">
    <property type="term" value="F:DNA binding"/>
    <property type="evidence" value="ECO:0007669"/>
    <property type="project" value="UniProtKB-KW"/>
</dbReference>
<evidence type="ECO:0000313" key="11">
    <source>
        <dbReference type="EMBL" id="KAL3406861.1"/>
    </source>
</evidence>
<sequence length="526" mass="59780">MPRAKKPSPFGNFVQEQLKESGGRTNMRDACKDPEIVAKWKNMSVDEKAKYKAIKTAKPNQKKMTNLGEDLTVLKGQEMREKQFADDMREYINNKVIAASQKHRLKYMTFYVIHCNYYYKKTFTGGQSTDFFPAEICIIECNLEQGIKNTYVQHFRPDIDQGFRAEAIEHSNKTHHIPLGAQFEDKKFKDIYEEICTFIMPGTEGDKLPPLFTRYRRDESLARESVISIMDQLAEAAGKPTDLIRIYSLEDLIASMCNASLEIAGRPYEVAHAMNDLNKDPYQWKTGIQCHYHTTTLKCGMAYCSQSFVTRWFYVICHKCCEALKVKMKEGVHSPPESEVLFRESSLYASSIYDSKGTTRSKSDTSSKNENSQDADFVIVIHRRNHQNSSTEPSVKSPQQIFNDADFPSLGNVPSGRNEISSAGNALENLTINDSKGATRSKSNTSSKKGNSRDADVIIVTHSSNHRNSSTKQPVKSPQQNFNPYTINSQSFQNNEENFPQLAKPPQHNSSIPKNNVKKAERRPRK</sequence>
<dbReference type="GO" id="GO:0005737">
    <property type="term" value="C:cytoplasm"/>
    <property type="evidence" value="ECO:0007669"/>
    <property type="project" value="UniProtKB-SubCell"/>
</dbReference>
<evidence type="ECO:0000256" key="6">
    <source>
        <dbReference type="ARBA" id="ARBA00023125"/>
    </source>
</evidence>
<feature type="compositionally biased region" description="Polar residues" evidence="9">
    <location>
        <begin position="461"/>
        <end position="498"/>
    </location>
</feature>
<feature type="domain" description="Maelstrom" evidence="10">
    <location>
        <begin position="131"/>
        <end position="339"/>
    </location>
</feature>
<keyword evidence="5" id="KW-0221">Differentiation</keyword>
<dbReference type="GO" id="GO:0005634">
    <property type="term" value="C:nucleus"/>
    <property type="evidence" value="ECO:0007669"/>
    <property type="project" value="UniProtKB-SubCell"/>
</dbReference>
<feature type="compositionally biased region" description="Polar residues" evidence="9">
    <location>
        <begin position="387"/>
        <end position="402"/>
    </location>
</feature>
<feature type="compositionally biased region" description="Low complexity" evidence="9">
    <location>
        <begin position="440"/>
        <end position="449"/>
    </location>
</feature>
<evidence type="ECO:0000256" key="2">
    <source>
        <dbReference type="ARBA" id="ARBA00004496"/>
    </source>
</evidence>
<dbReference type="InterPro" id="IPR039259">
    <property type="entry name" value="Protein_maelstrom"/>
</dbReference>
<dbReference type="EMBL" id="JBJJXI010000018">
    <property type="protein sequence ID" value="KAL3406861.1"/>
    <property type="molecule type" value="Genomic_DNA"/>
</dbReference>
<dbReference type="AlphaFoldDB" id="A0ABD2XNZ4"/>
<keyword evidence="8" id="KW-0539">Nucleus</keyword>
<comment type="subcellular location">
    <subcellularLocation>
        <location evidence="2">Cytoplasm</location>
    </subcellularLocation>
    <subcellularLocation>
        <location evidence="1">Nucleus</location>
    </subcellularLocation>
</comment>
<evidence type="ECO:0000256" key="4">
    <source>
        <dbReference type="ARBA" id="ARBA00022490"/>
    </source>
</evidence>
<feature type="compositionally biased region" description="Basic residues" evidence="9">
    <location>
        <begin position="516"/>
        <end position="526"/>
    </location>
</feature>
<evidence type="ECO:0000256" key="3">
    <source>
        <dbReference type="ARBA" id="ARBA00007057"/>
    </source>
</evidence>
<name>A0ABD2XNZ4_9HYME</name>
<dbReference type="GO" id="GO:0031047">
    <property type="term" value="P:regulatory ncRNA-mediated gene silencing"/>
    <property type="evidence" value="ECO:0007669"/>
    <property type="project" value="UniProtKB-KW"/>
</dbReference>
<dbReference type="PANTHER" id="PTHR21358">
    <property type="entry name" value="PROTEIN MAELSTROM HOMOLOG"/>
    <property type="match status" value="1"/>
</dbReference>
<accession>A0ABD2XNZ4</accession>
<feature type="region of interest" description="Disordered" evidence="9">
    <location>
        <begin position="355"/>
        <end position="526"/>
    </location>
</feature>
<organism evidence="11 12">
    <name type="scientific">Trichogramma kaykai</name>
    <dbReference type="NCBI Taxonomy" id="54128"/>
    <lineage>
        <taxon>Eukaryota</taxon>
        <taxon>Metazoa</taxon>
        <taxon>Ecdysozoa</taxon>
        <taxon>Arthropoda</taxon>
        <taxon>Hexapoda</taxon>
        <taxon>Insecta</taxon>
        <taxon>Pterygota</taxon>
        <taxon>Neoptera</taxon>
        <taxon>Endopterygota</taxon>
        <taxon>Hymenoptera</taxon>
        <taxon>Apocrita</taxon>
        <taxon>Proctotrupomorpha</taxon>
        <taxon>Chalcidoidea</taxon>
        <taxon>Trichogrammatidae</taxon>
        <taxon>Trichogramma</taxon>
    </lineage>
</organism>
<evidence type="ECO:0000256" key="9">
    <source>
        <dbReference type="SAM" id="MobiDB-lite"/>
    </source>
</evidence>
<dbReference type="Proteomes" id="UP001627154">
    <property type="component" value="Unassembled WGS sequence"/>
</dbReference>
<reference evidence="11 12" key="1">
    <citation type="journal article" date="2024" name="bioRxiv">
        <title>A reference genome for Trichogramma kaykai: A tiny desert-dwelling parasitoid wasp with competing sex-ratio distorters.</title>
        <authorList>
            <person name="Culotta J."/>
            <person name="Lindsey A.R."/>
        </authorList>
    </citation>
    <scope>NUCLEOTIDE SEQUENCE [LARGE SCALE GENOMIC DNA]</scope>
    <source>
        <strain evidence="11 12">KSX58</strain>
    </source>
</reference>
<keyword evidence="6" id="KW-0238">DNA-binding</keyword>
<feature type="compositionally biased region" description="Polar residues" evidence="9">
    <location>
        <begin position="418"/>
        <end position="438"/>
    </location>
</feature>
<evidence type="ECO:0000256" key="1">
    <source>
        <dbReference type="ARBA" id="ARBA00004123"/>
    </source>
</evidence>
<proteinExistence type="inferred from homology"/>
<gene>
    <name evidence="11" type="ORF">TKK_000983</name>
</gene>
<dbReference type="InterPro" id="IPR024970">
    <property type="entry name" value="Maelstrom"/>
</dbReference>
<keyword evidence="4" id="KW-0963">Cytoplasm</keyword>
<keyword evidence="12" id="KW-1185">Reference proteome</keyword>
<evidence type="ECO:0000259" key="10">
    <source>
        <dbReference type="Pfam" id="PF13017"/>
    </source>
</evidence>
<dbReference type="Pfam" id="PF13017">
    <property type="entry name" value="Maelstrom"/>
    <property type="match status" value="1"/>
</dbReference>
<protein>
    <recommendedName>
        <fullName evidence="10">Maelstrom domain-containing protein</fullName>
    </recommendedName>
</protein>
<evidence type="ECO:0000256" key="7">
    <source>
        <dbReference type="ARBA" id="ARBA00023158"/>
    </source>
</evidence>